<dbReference type="InterPro" id="IPR036020">
    <property type="entry name" value="WW_dom_sf"/>
</dbReference>
<evidence type="ECO:0000259" key="7">
    <source>
        <dbReference type="PROSITE" id="PS50020"/>
    </source>
</evidence>
<dbReference type="PROSITE" id="PS51016">
    <property type="entry name" value="MYTH4"/>
    <property type="match status" value="1"/>
</dbReference>
<dbReference type="SMART" id="SM00242">
    <property type="entry name" value="MYSc"/>
    <property type="match status" value="1"/>
</dbReference>
<evidence type="ECO:0000313" key="11">
    <source>
        <dbReference type="EMBL" id="GBG34514.1"/>
    </source>
</evidence>
<organism evidence="11 12">
    <name type="scientific">Hondaea fermentalgiana</name>
    <dbReference type="NCBI Taxonomy" id="2315210"/>
    <lineage>
        <taxon>Eukaryota</taxon>
        <taxon>Sar</taxon>
        <taxon>Stramenopiles</taxon>
        <taxon>Bigyra</taxon>
        <taxon>Labyrinthulomycetes</taxon>
        <taxon>Thraustochytrida</taxon>
        <taxon>Thraustochytriidae</taxon>
        <taxon>Hondaea</taxon>
    </lineage>
</organism>
<evidence type="ECO:0000256" key="4">
    <source>
        <dbReference type="ARBA" id="ARBA00023175"/>
    </source>
</evidence>
<dbReference type="Gene3D" id="1.10.10.820">
    <property type="match status" value="1"/>
</dbReference>
<dbReference type="InterPro" id="IPR008989">
    <property type="entry name" value="Myosin_S1_N"/>
</dbReference>
<dbReference type="PROSITE" id="PS51844">
    <property type="entry name" value="SH3_LIKE"/>
    <property type="match status" value="1"/>
</dbReference>
<dbReference type="GO" id="GO:0003774">
    <property type="term" value="F:cytoskeletal motor activity"/>
    <property type="evidence" value="ECO:0007669"/>
    <property type="project" value="UniProtKB-UniRule"/>
</dbReference>
<dbReference type="InterPro" id="IPR001202">
    <property type="entry name" value="WW_dom"/>
</dbReference>
<dbReference type="PROSITE" id="PS51456">
    <property type="entry name" value="MYOSIN_MOTOR"/>
    <property type="match status" value="1"/>
</dbReference>
<dbReference type="Gene3D" id="1.20.5.4820">
    <property type="match status" value="1"/>
</dbReference>
<accession>A0A2R5H2A2</accession>
<dbReference type="AlphaFoldDB" id="A0A2R5H2A2"/>
<evidence type="ECO:0000259" key="10">
    <source>
        <dbReference type="PROSITE" id="PS51844"/>
    </source>
</evidence>
<keyword evidence="3 6" id="KW-0518">Myosin</keyword>
<dbReference type="Pfam" id="PF00784">
    <property type="entry name" value="MyTH4"/>
    <property type="match status" value="1"/>
</dbReference>
<dbReference type="SMART" id="SM00456">
    <property type="entry name" value="WW"/>
    <property type="match status" value="1"/>
</dbReference>
<dbReference type="Gene3D" id="2.30.30.360">
    <property type="entry name" value="Myosin S1 fragment, N-terminal"/>
    <property type="match status" value="1"/>
</dbReference>
<evidence type="ECO:0000256" key="2">
    <source>
        <dbReference type="ARBA" id="ARBA00022840"/>
    </source>
</evidence>
<dbReference type="Pfam" id="PF02736">
    <property type="entry name" value="Myosin_N"/>
    <property type="match status" value="1"/>
</dbReference>
<dbReference type="InterPro" id="IPR027417">
    <property type="entry name" value="P-loop_NTPase"/>
</dbReference>
<evidence type="ECO:0000313" key="12">
    <source>
        <dbReference type="Proteomes" id="UP000241890"/>
    </source>
</evidence>
<feature type="domain" description="WW" evidence="7">
    <location>
        <begin position="19"/>
        <end position="47"/>
    </location>
</feature>
<dbReference type="PROSITE" id="PS50096">
    <property type="entry name" value="IQ"/>
    <property type="match status" value="1"/>
</dbReference>
<dbReference type="PROSITE" id="PS50020">
    <property type="entry name" value="WW_DOMAIN_2"/>
    <property type="match status" value="1"/>
</dbReference>
<dbReference type="InParanoid" id="A0A2R5H2A2"/>
<dbReference type="Proteomes" id="UP000241890">
    <property type="component" value="Unassembled WGS sequence"/>
</dbReference>
<dbReference type="InterPro" id="IPR038185">
    <property type="entry name" value="MyTH4_dom_sf"/>
</dbReference>
<dbReference type="SUPFAM" id="SSF52540">
    <property type="entry name" value="P-loop containing nucleoside triphosphate hydrolases"/>
    <property type="match status" value="1"/>
</dbReference>
<comment type="similarity">
    <text evidence="6">Belongs to the TRAFAC class myosin-kinesin ATPase superfamily. Myosin family.</text>
</comment>
<dbReference type="GO" id="GO:0051015">
    <property type="term" value="F:actin filament binding"/>
    <property type="evidence" value="ECO:0007669"/>
    <property type="project" value="InterPro"/>
</dbReference>
<dbReference type="Gene3D" id="2.20.70.10">
    <property type="match status" value="1"/>
</dbReference>
<comment type="caution">
    <text evidence="11">The sequence shown here is derived from an EMBL/GenBank/DDBJ whole genome shotgun (WGS) entry which is preliminary data.</text>
</comment>
<gene>
    <name evidence="11" type="ORF">FCC1311_107382</name>
</gene>
<protein>
    <submittedName>
        <fullName evidence="11">Myosin-1</fullName>
    </submittedName>
</protein>
<keyword evidence="2 6" id="KW-0067">ATP-binding</keyword>
<keyword evidence="12" id="KW-1185">Reference proteome</keyword>
<dbReference type="Gene3D" id="1.20.58.530">
    <property type="match status" value="1"/>
</dbReference>
<feature type="region of interest" description="Actin-binding" evidence="6">
    <location>
        <begin position="676"/>
        <end position="698"/>
    </location>
</feature>
<dbReference type="InterPro" id="IPR000857">
    <property type="entry name" value="MyTH4_dom"/>
</dbReference>
<evidence type="ECO:0000259" key="8">
    <source>
        <dbReference type="PROSITE" id="PS51016"/>
    </source>
</evidence>
<dbReference type="PANTHER" id="PTHR13140">
    <property type="entry name" value="MYOSIN"/>
    <property type="match status" value="1"/>
</dbReference>
<dbReference type="FunFam" id="1.10.10.820:FF:000001">
    <property type="entry name" value="Myosin heavy chain"/>
    <property type="match status" value="1"/>
</dbReference>
<evidence type="ECO:0000256" key="1">
    <source>
        <dbReference type="ARBA" id="ARBA00022741"/>
    </source>
</evidence>
<feature type="domain" description="Myosin motor" evidence="9">
    <location>
        <begin position="126"/>
        <end position="798"/>
    </location>
</feature>
<dbReference type="InterPro" id="IPR036961">
    <property type="entry name" value="Kinesin_motor_dom_sf"/>
</dbReference>
<dbReference type="Gene3D" id="1.25.40.530">
    <property type="entry name" value="MyTH4 domain"/>
    <property type="match status" value="1"/>
</dbReference>
<dbReference type="GO" id="GO:0005524">
    <property type="term" value="F:ATP binding"/>
    <property type="evidence" value="ECO:0007669"/>
    <property type="project" value="UniProtKB-UniRule"/>
</dbReference>
<dbReference type="Gene3D" id="3.40.850.10">
    <property type="entry name" value="Kinesin motor domain"/>
    <property type="match status" value="1"/>
</dbReference>
<keyword evidence="1 6" id="KW-0547">Nucleotide-binding</keyword>
<keyword evidence="5 6" id="KW-0009">Actin-binding</keyword>
<keyword evidence="4 6" id="KW-0505">Motor protein</keyword>
<dbReference type="Gene3D" id="1.20.120.720">
    <property type="entry name" value="Myosin VI head, motor domain, U50 subdomain"/>
    <property type="match status" value="1"/>
</dbReference>
<evidence type="ECO:0000256" key="3">
    <source>
        <dbReference type="ARBA" id="ARBA00023123"/>
    </source>
</evidence>
<evidence type="ECO:0000256" key="5">
    <source>
        <dbReference type="ARBA" id="ARBA00023203"/>
    </source>
</evidence>
<dbReference type="FunCoup" id="A0A2R5H2A2">
    <property type="interactions" value="10"/>
</dbReference>
<dbReference type="SUPFAM" id="SSF51045">
    <property type="entry name" value="WW domain"/>
    <property type="match status" value="1"/>
</dbReference>
<evidence type="ECO:0000256" key="6">
    <source>
        <dbReference type="PROSITE-ProRule" id="PRU00782"/>
    </source>
</evidence>
<dbReference type="PRINTS" id="PR00193">
    <property type="entry name" value="MYOSINHEAVY"/>
</dbReference>
<feature type="binding site" evidence="6">
    <location>
        <begin position="224"/>
        <end position="231"/>
    </location>
    <ligand>
        <name>ATP</name>
        <dbReference type="ChEBI" id="CHEBI:30616"/>
    </ligand>
</feature>
<dbReference type="SUPFAM" id="SSF50084">
    <property type="entry name" value="Myosin S1 fragment, N-terminal domain"/>
    <property type="match status" value="1"/>
</dbReference>
<dbReference type="OrthoDB" id="6108017at2759"/>
<feature type="domain" description="Myosin N-terminal SH3-like" evidence="10">
    <location>
        <begin position="57"/>
        <end position="106"/>
    </location>
</feature>
<evidence type="ECO:0000259" key="9">
    <source>
        <dbReference type="PROSITE" id="PS51456"/>
    </source>
</evidence>
<proteinExistence type="inferred from homology"/>
<dbReference type="CDD" id="cd00201">
    <property type="entry name" value="WW"/>
    <property type="match status" value="1"/>
</dbReference>
<dbReference type="InterPro" id="IPR004009">
    <property type="entry name" value="SH3_Myosin"/>
</dbReference>
<reference evidence="11 12" key="1">
    <citation type="submission" date="2017-12" db="EMBL/GenBank/DDBJ databases">
        <title>Sequencing, de novo assembly and annotation of complete genome of a new Thraustochytrid species, strain FCC1311.</title>
        <authorList>
            <person name="Sedici K."/>
            <person name="Godart F."/>
            <person name="Aiese Cigliano R."/>
            <person name="Sanseverino W."/>
            <person name="Barakat M."/>
            <person name="Ortet P."/>
            <person name="Marechal E."/>
            <person name="Cagnac O."/>
            <person name="Amato A."/>
        </authorList>
    </citation>
    <scope>NUCLEOTIDE SEQUENCE [LARGE SCALE GENOMIC DNA]</scope>
</reference>
<name>A0A2R5H2A2_9STRA</name>
<dbReference type="Pfam" id="PF00063">
    <property type="entry name" value="Myosin_head"/>
    <property type="match status" value="1"/>
</dbReference>
<feature type="domain" description="MyTH4" evidence="8">
    <location>
        <begin position="1066"/>
        <end position="1214"/>
    </location>
</feature>
<sequence length="1241" mass="140960">MLARLSKRLKKTGPADVKGWQEKQTIDGQPYYFNDDTMELSWEKPFELLSKAEQEDGQGSWVWVPHPTNIWQAAKIIKDNGETVQVKTEGGKKVSVLREQVMCDQLTGGRAQLVPLWDLNYSSLRRPEEDLVMLDSHNEAMLINTLRLRYESDDLYTWVGAARTVLISVNPYKNVSSLYGSEQIDLHANRPPNKPLPPHVYDIADGSYRDLVYAKQNQSILISGESGAGKTVCTKQCLEFLANVAGSDADVEEKVILANPLLEAFGNAQTLRNNNSSRFGKYINIHFDGATGVITAASITNYLLEKSRVVYQQEGERNYHVFYQMCTHPATRAKLGLDDASSYTYLTRSSVMLAKDIDDKDAHDEVLEAMSVLNFSEDDQDFVLNLTAGVLTLGNIEFAAIDLENGVTGSKIVDSTPLQAVASYLKVSVETLEHVLCHRSISVRGKTDTIPLDPAAARKACDSLAMGIYARLFIYLVEHINLSLEGDETNRTIGILDIYGFEVFEQNSFEQLLINFTNEALQQQFNHTTFTEEEKVYESEGIDFQHVEYKDSQVVLDLIQGRPHGILLMIDDEIRIPEGSEAAFMNKIETMYKRHPKFQTDKHRRLENSLSFEIAHYAGVVKYNADGFMEKNTDTLFQDAYDMLASSEFEAISELFPELDGRRQLVSLSTQFRRSLNSLMETLDETNSRYIRCIKPNDEQLANQFQAGRVIEQLRYSGVFEAVEIRSRGFPFRLSYAVFACRYSCINMGHRYKNKDDEEDLVREILSTSKQDFSDVRFGRTLVLYRAPEYKLLELMRNLALETIIPKQQAAQRGHLAREFRRRCLAAQREIQDALDVGNDIDMLDAAIANVEPTIGTFRTLFPNGQPANLKEAIAHRANLAKWKALEARLEGLVTQDPNKVYYELAKAVDEGKSLMHIPQTPRQRELIEEAIQLRENSDLGKIDAACEEVIANLYREELEDLSARSKRLGHRTPQIDEINRLLRLPEIEYVQLELEVAKKQHDRKREIHREIRYEELFLEANEGDFANIGGLESFKDPEEFAKFSVTGMAKLFGNKQKRMETMFTWTKAAPATPLTAAVEFPEKPLLKDFVNALKAIRRFAGDAKSPEPDADAASFLAYLKNASSPELVDELYLQLVKQCNENPTPESTLAYYDLIGLSLECRLPSEDLRRYLLVFVKATMPDTFHYKNFTSAIRNTQYDRATSISAGQVAAEREKFHSTVNSRYSYKRPGVEDAGDDDEE</sequence>
<dbReference type="InterPro" id="IPR001609">
    <property type="entry name" value="Myosin_head_motor_dom-like"/>
</dbReference>
<dbReference type="EMBL" id="BEYU01000198">
    <property type="protein sequence ID" value="GBG34514.1"/>
    <property type="molecule type" value="Genomic_DNA"/>
</dbReference>
<dbReference type="GO" id="GO:0016459">
    <property type="term" value="C:myosin complex"/>
    <property type="evidence" value="ECO:0007669"/>
    <property type="project" value="UniProtKB-KW"/>
</dbReference>